<dbReference type="PROSITE" id="PS51257">
    <property type="entry name" value="PROKAR_LIPOPROTEIN"/>
    <property type="match status" value="1"/>
</dbReference>
<evidence type="ECO:0000313" key="2">
    <source>
        <dbReference type="EMBL" id="REF36048.1"/>
    </source>
</evidence>
<evidence type="ECO:0008006" key="4">
    <source>
        <dbReference type="Google" id="ProtNLM"/>
    </source>
</evidence>
<dbReference type="InterPro" id="IPR036182">
    <property type="entry name" value="PCuAC_sf"/>
</dbReference>
<dbReference type="AlphaFoldDB" id="A0A3D9V2V4"/>
<dbReference type="RefSeq" id="WP_115849740.1">
    <property type="nucleotide sequence ID" value="NZ_QTUC01000001.1"/>
</dbReference>
<feature type="chain" id="PRO_5038604219" description="Copper(I)-binding protein" evidence="1">
    <location>
        <begin position="27"/>
        <end position="177"/>
    </location>
</feature>
<evidence type="ECO:0000313" key="3">
    <source>
        <dbReference type="Proteomes" id="UP000256485"/>
    </source>
</evidence>
<comment type="caution">
    <text evidence="2">The sequence shown here is derived from an EMBL/GenBank/DDBJ whole genome shotgun (WGS) entry which is preliminary data.</text>
</comment>
<dbReference type="InterPro" id="IPR007410">
    <property type="entry name" value="LpqE-like"/>
</dbReference>
<dbReference type="Gene3D" id="2.60.40.1890">
    <property type="entry name" value="PCu(A)C copper chaperone"/>
    <property type="match status" value="1"/>
</dbReference>
<accession>A0A3D9V2V4</accession>
<gene>
    <name evidence="2" type="ORF">DFJ64_1446</name>
</gene>
<name>A0A3D9V2V4_THECX</name>
<dbReference type="EMBL" id="QTUC01000001">
    <property type="protein sequence ID" value="REF36048.1"/>
    <property type="molecule type" value="Genomic_DNA"/>
</dbReference>
<protein>
    <recommendedName>
        <fullName evidence="4">Copper(I)-binding protein</fullName>
    </recommendedName>
</protein>
<dbReference type="SUPFAM" id="SSF110087">
    <property type="entry name" value="DR1885-like metal-binding protein"/>
    <property type="match status" value="1"/>
</dbReference>
<organism evidence="2 3">
    <name type="scientific">Thermasporomyces composti</name>
    <dbReference type="NCBI Taxonomy" id="696763"/>
    <lineage>
        <taxon>Bacteria</taxon>
        <taxon>Bacillati</taxon>
        <taxon>Actinomycetota</taxon>
        <taxon>Actinomycetes</taxon>
        <taxon>Propionibacteriales</taxon>
        <taxon>Nocardioidaceae</taxon>
        <taxon>Thermasporomyces</taxon>
    </lineage>
</organism>
<proteinExistence type="predicted"/>
<keyword evidence="1" id="KW-0732">Signal</keyword>
<evidence type="ECO:0000256" key="1">
    <source>
        <dbReference type="SAM" id="SignalP"/>
    </source>
</evidence>
<dbReference type="OrthoDB" id="3824824at2"/>
<feature type="signal peptide" evidence="1">
    <location>
        <begin position="1"/>
        <end position="26"/>
    </location>
</feature>
<keyword evidence="3" id="KW-1185">Reference proteome</keyword>
<dbReference type="Proteomes" id="UP000256485">
    <property type="component" value="Unassembled WGS sequence"/>
</dbReference>
<sequence length="177" mass="17997">MQSSKISRRLALGLVAVALPALTSCAGSFEAQLQEPYTPGNAVWADTDDLRVRGVVAVASTDGAATLVATILNEGDADDALVAIRVPGGRARIGAGTVPRSTVPLPAGGVAVLGADTTLGEATPVAIESRSVRLGSTVPVVFDFERAGSVRLNVLVVPRRGEYATVPPPTGMPRTGA</sequence>
<dbReference type="Pfam" id="PF04314">
    <property type="entry name" value="PCuAC"/>
    <property type="match status" value="1"/>
</dbReference>
<reference evidence="2 3" key="1">
    <citation type="submission" date="2018-08" db="EMBL/GenBank/DDBJ databases">
        <title>Sequencing the genomes of 1000 actinobacteria strains.</title>
        <authorList>
            <person name="Klenk H.-P."/>
        </authorList>
    </citation>
    <scope>NUCLEOTIDE SEQUENCE [LARGE SCALE GENOMIC DNA]</scope>
    <source>
        <strain evidence="2 3">DSM 22891</strain>
    </source>
</reference>